<dbReference type="GO" id="GO:0005524">
    <property type="term" value="F:ATP binding"/>
    <property type="evidence" value="ECO:0007669"/>
    <property type="project" value="UniProtKB-KW"/>
</dbReference>
<dbReference type="GO" id="GO:0006302">
    <property type="term" value="P:double-strand break repair"/>
    <property type="evidence" value="ECO:0007669"/>
    <property type="project" value="TreeGrafter"/>
</dbReference>
<dbReference type="KEGG" id="oih:OB2517"/>
<dbReference type="PROSITE" id="PS51194">
    <property type="entry name" value="HELICASE_CTER"/>
    <property type="match status" value="1"/>
</dbReference>
<dbReference type="OrthoDB" id="2077914at2"/>
<dbReference type="GO" id="GO:0016787">
    <property type="term" value="F:hydrolase activity"/>
    <property type="evidence" value="ECO:0007669"/>
    <property type="project" value="InterPro"/>
</dbReference>
<feature type="domain" description="Helicase ATP-binding" evidence="4">
    <location>
        <begin position="139"/>
        <end position="291"/>
    </location>
</feature>
<evidence type="ECO:0000256" key="1">
    <source>
        <dbReference type="ARBA" id="ARBA00022741"/>
    </source>
</evidence>
<keyword evidence="7" id="KW-1185">Reference proteome</keyword>
<proteinExistence type="predicted"/>
<evidence type="ECO:0000256" key="3">
    <source>
        <dbReference type="ARBA" id="ARBA00023125"/>
    </source>
</evidence>
<dbReference type="PANTHER" id="PTHR30580">
    <property type="entry name" value="PRIMOSOMAL PROTEIN N"/>
    <property type="match status" value="1"/>
</dbReference>
<dbReference type="Pfam" id="PF04851">
    <property type="entry name" value="ResIII"/>
    <property type="match status" value="1"/>
</dbReference>
<dbReference type="GO" id="GO:0003677">
    <property type="term" value="F:DNA binding"/>
    <property type="evidence" value="ECO:0007669"/>
    <property type="project" value="UniProtKB-KW"/>
</dbReference>
<evidence type="ECO:0000259" key="5">
    <source>
        <dbReference type="PROSITE" id="PS51194"/>
    </source>
</evidence>
<dbReference type="SMART" id="SM00490">
    <property type="entry name" value="HELICc"/>
    <property type="match status" value="1"/>
</dbReference>
<dbReference type="GO" id="GO:0043138">
    <property type="term" value="F:3'-5' DNA helicase activity"/>
    <property type="evidence" value="ECO:0007669"/>
    <property type="project" value="TreeGrafter"/>
</dbReference>
<evidence type="ECO:0000313" key="6">
    <source>
        <dbReference type="EMBL" id="BAC14473.1"/>
    </source>
</evidence>
<protein>
    <submittedName>
        <fullName evidence="6">Late competence protein required for DNA uptake</fullName>
    </submittedName>
</protein>
<dbReference type="EMBL" id="BA000028">
    <property type="protein sequence ID" value="BAC14473.1"/>
    <property type="molecule type" value="Genomic_DNA"/>
</dbReference>
<reference evidence="6 7" key="1">
    <citation type="journal article" date="2001" name="FEMS Microbiol. Lett.">
        <title>Oceanobacillus iheyensis gen. nov., sp. nov., a deep-sea extremely halotolerant and alkaliphilic species isolated from a depth of 1050 m on the Iheya Ridge.</title>
        <authorList>
            <person name="Lu J."/>
            <person name="Nogi Y."/>
            <person name="Takami H."/>
        </authorList>
    </citation>
    <scope>NUCLEOTIDE SEQUENCE [LARGE SCALE GENOMIC DNA]</scope>
    <source>
        <strain evidence="7">DSM 14371 / CIP 107618 / JCM 11309 / KCTC 3954 / HTE831</strain>
    </source>
</reference>
<accession>Q8ENG6</accession>
<dbReference type="AlphaFoldDB" id="Q8ENG6"/>
<dbReference type="Gene3D" id="3.40.50.300">
    <property type="entry name" value="P-loop containing nucleotide triphosphate hydrolases"/>
    <property type="match status" value="2"/>
</dbReference>
<organism evidence="6 7">
    <name type="scientific">Oceanobacillus iheyensis (strain DSM 14371 / CIP 107618 / JCM 11309 / KCTC 3954 / HTE831)</name>
    <dbReference type="NCBI Taxonomy" id="221109"/>
    <lineage>
        <taxon>Bacteria</taxon>
        <taxon>Bacillati</taxon>
        <taxon>Bacillota</taxon>
        <taxon>Bacilli</taxon>
        <taxon>Bacillales</taxon>
        <taxon>Bacillaceae</taxon>
        <taxon>Oceanobacillus</taxon>
    </lineage>
</organism>
<dbReference type="SUPFAM" id="SSF52540">
    <property type="entry name" value="P-loop containing nucleoside triphosphate hydrolases"/>
    <property type="match status" value="1"/>
</dbReference>
<gene>
    <name evidence="6" type="primary">comF</name>
</gene>
<dbReference type="InterPro" id="IPR027417">
    <property type="entry name" value="P-loop_NTPase"/>
</dbReference>
<dbReference type="SMART" id="SM00487">
    <property type="entry name" value="DEXDc"/>
    <property type="match status" value="1"/>
</dbReference>
<name>Q8ENG6_OCEIH</name>
<dbReference type="PhylomeDB" id="Q8ENG6"/>
<keyword evidence="3" id="KW-0238">DNA-binding</keyword>
<dbReference type="InterPro" id="IPR006935">
    <property type="entry name" value="Helicase/UvrB_N"/>
</dbReference>
<dbReference type="Pfam" id="PF00271">
    <property type="entry name" value="Helicase_C"/>
    <property type="match status" value="1"/>
</dbReference>
<dbReference type="PROSITE" id="PS51192">
    <property type="entry name" value="HELICASE_ATP_BIND_1"/>
    <property type="match status" value="1"/>
</dbReference>
<sequence>MKEIDSNCITSSPLFLTYYFSNKLLLEEEIPFPSKCLQTLLSTQQLISVKAIIRKGLSIQCVRCGNKNRKLFSVYPCSRCNQQKHLYCRNCIQMGKISECKPLYLWNGTQAKYTSHANALTWDGELTYAQQTASNSLVKAIQGKEKEFLIWAVCGSGKTEMLFPAINYCMQQGKRIAIASPRVDVIRELYPRIQSAFEKVTVEAMYGSSESKSGMSQIILATTHQLMRFREAFDVIVIDEVDAFPFYYDKTLTYAANHAKKPHAISIYLTATPRKDLQNRIRQRKLPHVYVPLRYHGYPLPEPTMKMSLRLHQSLSNKQFPSIFYKWLSKRNNPKRQLLIFVPTVRLAKDLQKELCEELLSNRIIKNKSEFQEVYAEDKRREEKINDFRVKKLQVLLTTTILERGVTFPSVDVAVMDAGHEVFDEAALVQIAGRAGRSATDPTGEVVFFHSGKTKAMEKSKQLIVDMNRKGKKL</sequence>
<dbReference type="InterPro" id="IPR001650">
    <property type="entry name" value="Helicase_C-like"/>
</dbReference>
<keyword evidence="2" id="KW-0067">ATP-binding</keyword>
<dbReference type="InterPro" id="IPR014001">
    <property type="entry name" value="Helicase_ATP-bd"/>
</dbReference>
<evidence type="ECO:0000313" key="7">
    <source>
        <dbReference type="Proteomes" id="UP000000822"/>
    </source>
</evidence>
<dbReference type="GO" id="GO:0006270">
    <property type="term" value="P:DNA replication initiation"/>
    <property type="evidence" value="ECO:0007669"/>
    <property type="project" value="TreeGrafter"/>
</dbReference>
<feature type="domain" description="Helicase C-terminal" evidence="5">
    <location>
        <begin position="319"/>
        <end position="474"/>
    </location>
</feature>
<dbReference type="eggNOG" id="COG4098">
    <property type="taxonomic scope" value="Bacteria"/>
</dbReference>
<reference evidence="6 7" key="2">
    <citation type="journal article" date="2002" name="Nucleic Acids Res.">
        <title>Genome sequence of Oceanobacillus iheyensis isolated from the Iheya Ridge and its unexpected adaptive capabilities to extreme environments.</title>
        <authorList>
            <person name="Takami H."/>
            <person name="Takaki Y."/>
            <person name="Uchiyama I."/>
        </authorList>
    </citation>
    <scope>NUCLEOTIDE SEQUENCE [LARGE SCALE GENOMIC DNA]</scope>
    <source>
        <strain evidence="7">DSM 14371 / CIP 107618 / JCM 11309 / KCTC 3954 / HTE831</strain>
    </source>
</reference>
<keyword evidence="1" id="KW-0547">Nucleotide-binding</keyword>
<evidence type="ECO:0000259" key="4">
    <source>
        <dbReference type="PROSITE" id="PS51192"/>
    </source>
</evidence>
<dbReference type="GO" id="GO:0006310">
    <property type="term" value="P:DNA recombination"/>
    <property type="evidence" value="ECO:0007669"/>
    <property type="project" value="TreeGrafter"/>
</dbReference>
<evidence type="ECO:0000256" key="2">
    <source>
        <dbReference type="ARBA" id="ARBA00022840"/>
    </source>
</evidence>
<dbReference type="PANTHER" id="PTHR30580:SF1">
    <property type="entry name" value="COMF OPERON PROTEIN 1"/>
    <property type="match status" value="1"/>
</dbReference>
<dbReference type="Proteomes" id="UP000000822">
    <property type="component" value="Chromosome"/>
</dbReference>
<dbReference type="STRING" id="221109.gene:10734769"/>
<dbReference type="HOGENOM" id="CLU_024742_0_0_9"/>